<organism evidence="7 8">
    <name type="scientific">Rubroshorea leprosula</name>
    <dbReference type="NCBI Taxonomy" id="152421"/>
    <lineage>
        <taxon>Eukaryota</taxon>
        <taxon>Viridiplantae</taxon>
        <taxon>Streptophyta</taxon>
        <taxon>Embryophyta</taxon>
        <taxon>Tracheophyta</taxon>
        <taxon>Spermatophyta</taxon>
        <taxon>Magnoliopsida</taxon>
        <taxon>eudicotyledons</taxon>
        <taxon>Gunneridae</taxon>
        <taxon>Pentapetalae</taxon>
        <taxon>rosids</taxon>
        <taxon>malvids</taxon>
        <taxon>Malvales</taxon>
        <taxon>Dipterocarpaceae</taxon>
        <taxon>Rubroshorea</taxon>
    </lineage>
</organism>
<gene>
    <name evidence="7" type="ORF">SLEP1_g14867</name>
</gene>
<dbReference type="Gene3D" id="3.40.50.2000">
    <property type="entry name" value="Glycogen Phosphorylase B"/>
    <property type="match status" value="2"/>
</dbReference>
<comment type="similarity">
    <text evidence="1 4">Belongs to the UDP-glycosyltransferase family.</text>
</comment>
<dbReference type="CDD" id="cd03784">
    <property type="entry name" value="GT1_Gtf-like"/>
    <property type="match status" value="1"/>
</dbReference>
<dbReference type="GO" id="GO:0035251">
    <property type="term" value="F:UDP-glucosyltransferase activity"/>
    <property type="evidence" value="ECO:0007669"/>
    <property type="project" value="TreeGrafter"/>
</dbReference>
<evidence type="ECO:0000313" key="8">
    <source>
        <dbReference type="Proteomes" id="UP001054252"/>
    </source>
</evidence>
<dbReference type="Pfam" id="PF26168">
    <property type="entry name" value="Glyco_transf_N"/>
    <property type="match status" value="1"/>
</dbReference>
<dbReference type="InterPro" id="IPR058980">
    <property type="entry name" value="Glyco_transf_N"/>
</dbReference>
<reference evidence="7 8" key="1">
    <citation type="journal article" date="2021" name="Commun. Biol.">
        <title>The genome of Shorea leprosula (Dipterocarpaceae) highlights the ecological relevance of drought in aseasonal tropical rainforests.</title>
        <authorList>
            <person name="Ng K.K.S."/>
            <person name="Kobayashi M.J."/>
            <person name="Fawcett J.A."/>
            <person name="Hatakeyama M."/>
            <person name="Paape T."/>
            <person name="Ng C.H."/>
            <person name="Ang C.C."/>
            <person name="Tnah L.H."/>
            <person name="Lee C.T."/>
            <person name="Nishiyama T."/>
            <person name="Sese J."/>
            <person name="O'Brien M.J."/>
            <person name="Copetti D."/>
            <person name="Mohd Noor M.I."/>
            <person name="Ong R.C."/>
            <person name="Putra M."/>
            <person name="Sireger I.Z."/>
            <person name="Indrioko S."/>
            <person name="Kosugi Y."/>
            <person name="Izuno A."/>
            <person name="Isagi Y."/>
            <person name="Lee S.L."/>
            <person name="Shimizu K.K."/>
        </authorList>
    </citation>
    <scope>NUCLEOTIDE SEQUENCE [LARGE SCALE GENOMIC DNA]</scope>
    <source>
        <strain evidence="7">214</strain>
    </source>
</reference>
<evidence type="ECO:0000256" key="5">
    <source>
        <dbReference type="RuleBase" id="RU362057"/>
    </source>
</evidence>
<dbReference type="AlphaFoldDB" id="A0AAV5IUE8"/>
<dbReference type="PANTHER" id="PTHR48047">
    <property type="entry name" value="GLYCOSYLTRANSFERASE"/>
    <property type="match status" value="1"/>
</dbReference>
<dbReference type="PANTHER" id="PTHR48047:SF107">
    <property type="entry name" value="UDP-GLYCOSYLTRANSFERASE 92A1-LIKE"/>
    <property type="match status" value="1"/>
</dbReference>
<dbReference type="PROSITE" id="PS00375">
    <property type="entry name" value="UDPGT"/>
    <property type="match status" value="1"/>
</dbReference>
<dbReference type="FunFam" id="3.40.50.2000:FF:000064">
    <property type="entry name" value="Glycosyltransferase"/>
    <property type="match status" value="1"/>
</dbReference>
<dbReference type="InterPro" id="IPR035595">
    <property type="entry name" value="UDP_glycos_trans_CS"/>
</dbReference>
<evidence type="ECO:0000256" key="2">
    <source>
        <dbReference type="ARBA" id="ARBA00022676"/>
    </source>
</evidence>
<evidence type="ECO:0000256" key="4">
    <source>
        <dbReference type="RuleBase" id="RU003718"/>
    </source>
</evidence>
<name>A0AAV5IUE8_9ROSI</name>
<evidence type="ECO:0000256" key="1">
    <source>
        <dbReference type="ARBA" id="ARBA00009995"/>
    </source>
</evidence>
<keyword evidence="3 4" id="KW-0808">Transferase</keyword>
<dbReference type="SUPFAM" id="SSF53756">
    <property type="entry name" value="UDP-Glycosyltransferase/glycogen phosphorylase"/>
    <property type="match status" value="1"/>
</dbReference>
<evidence type="ECO:0000313" key="7">
    <source>
        <dbReference type="EMBL" id="GKV02430.1"/>
    </source>
</evidence>
<keyword evidence="2 4" id="KW-0328">Glycosyltransferase</keyword>
<dbReference type="FunFam" id="3.40.50.2000:FF:000103">
    <property type="entry name" value="Glycosyltransferase"/>
    <property type="match status" value="1"/>
</dbReference>
<evidence type="ECO:0000259" key="6">
    <source>
        <dbReference type="Pfam" id="PF26168"/>
    </source>
</evidence>
<sequence length="509" mass="56724">MVLQHPPPTSMEGSSSNEHIVMLPMMAHGHLIPFLSLAREIHRRKGFTVTIASTPLNIQYLRSTAGTEIKFAELSFGNADRGLLPDAENTENLTLDQIVNIFSASERLEAPFRQFLSEIVEKEGKPPLCIISDVFLGWAVGVAESMGTVNVTFTTCGAYGTLAYMSLWLNLPHRKTESEEFTLPGFPERCRFHISHLHRFVRMADGTDSWSRFLQPQISNSLQSFGCLCNTVEEIEPLGLECLRKFMKIPVWPIGPLLPSALLKKSPASAGQFYKHRAGKKPGMSMEKCLEWLDSQKPNSVLYVSFGSQNSISESHMKELASGLEGSGIPFIWVIRPPLGFDFRGEFRSEWLPEGFEQRTTEKNQGLLVKNWAPQLEILSHKSTGAFVSHCGWNSVMESLSQGVPIIGWPMAAEQTYNSKMLVEEMGVSVELTRGLQSEIGGEEVKRVIKMVMEEKGKGGEMRKKAAEIAERIAAATNDEEEGDDKGSSIQALDDFVSAVVRKRREIRT</sequence>
<protein>
    <recommendedName>
        <fullName evidence="5">Glycosyltransferase</fullName>
        <ecNumber evidence="5">2.4.1.-</ecNumber>
    </recommendedName>
</protein>
<accession>A0AAV5IUE8</accession>
<dbReference type="InterPro" id="IPR002213">
    <property type="entry name" value="UDP_glucos_trans"/>
</dbReference>
<comment type="caution">
    <text evidence="7">The sequence shown here is derived from an EMBL/GenBank/DDBJ whole genome shotgun (WGS) entry which is preliminary data.</text>
</comment>
<dbReference type="Pfam" id="PF00201">
    <property type="entry name" value="UDPGT"/>
    <property type="match status" value="1"/>
</dbReference>
<proteinExistence type="inferred from homology"/>
<dbReference type="Proteomes" id="UP001054252">
    <property type="component" value="Unassembled WGS sequence"/>
</dbReference>
<keyword evidence="8" id="KW-1185">Reference proteome</keyword>
<dbReference type="EMBL" id="BPVZ01000018">
    <property type="protein sequence ID" value="GKV02430.1"/>
    <property type="molecule type" value="Genomic_DNA"/>
</dbReference>
<evidence type="ECO:0000256" key="3">
    <source>
        <dbReference type="ARBA" id="ARBA00022679"/>
    </source>
</evidence>
<feature type="domain" description="Glycosyltransferase N-terminal" evidence="6">
    <location>
        <begin position="20"/>
        <end position="259"/>
    </location>
</feature>
<dbReference type="EC" id="2.4.1.-" evidence="5"/>